<dbReference type="Proteomes" id="UP000499080">
    <property type="component" value="Unassembled WGS sequence"/>
</dbReference>
<feature type="transmembrane region" description="Helical" evidence="6">
    <location>
        <begin position="147"/>
        <end position="170"/>
    </location>
</feature>
<dbReference type="EMBL" id="BGPR01008501">
    <property type="protein sequence ID" value="GBN34253.1"/>
    <property type="molecule type" value="Genomic_DNA"/>
</dbReference>
<feature type="transmembrane region" description="Helical" evidence="6">
    <location>
        <begin position="338"/>
        <end position="356"/>
    </location>
</feature>
<reference evidence="8 9" key="1">
    <citation type="journal article" date="2019" name="Sci. Rep.">
        <title>Orb-weaving spider Araneus ventricosus genome elucidates the spidroin gene catalogue.</title>
        <authorList>
            <person name="Kono N."/>
            <person name="Nakamura H."/>
            <person name="Ohtoshi R."/>
            <person name="Moran D.A.P."/>
            <person name="Shinohara A."/>
            <person name="Yoshida Y."/>
            <person name="Fujiwara M."/>
            <person name="Mori M."/>
            <person name="Tomita M."/>
            <person name="Arakawa K."/>
        </authorList>
    </citation>
    <scope>NUCLEOTIDE SEQUENCE [LARGE SCALE GENOMIC DNA]</scope>
</reference>
<feature type="transmembrane region" description="Helical" evidence="6">
    <location>
        <begin position="115"/>
        <end position="135"/>
    </location>
</feature>
<evidence type="ECO:0000256" key="3">
    <source>
        <dbReference type="ARBA" id="ARBA00022692"/>
    </source>
</evidence>
<gene>
    <name evidence="8" type="primary">SLC9B1_2</name>
    <name evidence="8" type="ORF">AVEN_243155_2</name>
</gene>
<evidence type="ECO:0000259" key="7">
    <source>
        <dbReference type="Pfam" id="PF00999"/>
    </source>
</evidence>
<dbReference type="Pfam" id="PF00999">
    <property type="entry name" value="Na_H_Exchanger"/>
    <property type="match status" value="1"/>
</dbReference>
<proteinExistence type="inferred from homology"/>
<dbReference type="GO" id="GO:0016020">
    <property type="term" value="C:membrane"/>
    <property type="evidence" value="ECO:0007669"/>
    <property type="project" value="UniProtKB-SubCell"/>
</dbReference>
<dbReference type="InterPro" id="IPR051843">
    <property type="entry name" value="CPA1_transporter"/>
</dbReference>
<dbReference type="AlphaFoldDB" id="A0A4Y2N5P3"/>
<dbReference type="PANTHER" id="PTHR31102:SF1">
    <property type="entry name" value="CATION_H+ EXCHANGER DOMAIN-CONTAINING PROTEIN"/>
    <property type="match status" value="1"/>
</dbReference>
<comment type="subcellular location">
    <subcellularLocation>
        <location evidence="1">Membrane</location>
        <topology evidence="1">Multi-pass membrane protein</topology>
    </subcellularLocation>
</comment>
<keyword evidence="4 6" id="KW-1133">Transmembrane helix</keyword>
<keyword evidence="5 6" id="KW-0472">Membrane</keyword>
<dbReference type="PANTHER" id="PTHR31102">
    <property type="match status" value="1"/>
</dbReference>
<feature type="transmembrane region" description="Helical" evidence="6">
    <location>
        <begin position="368"/>
        <end position="389"/>
    </location>
</feature>
<dbReference type="Gene3D" id="1.20.1530.20">
    <property type="match status" value="1"/>
</dbReference>
<feature type="domain" description="Cation/H+ exchanger transmembrane" evidence="7">
    <location>
        <begin position="75"/>
        <end position="428"/>
    </location>
</feature>
<feature type="transmembrane region" description="Helical" evidence="6">
    <location>
        <begin position="35"/>
        <end position="55"/>
    </location>
</feature>
<dbReference type="GO" id="GO:0015297">
    <property type="term" value="F:antiporter activity"/>
    <property type="evidence" value="ECO:0007669"/>
    <property type="project" value="InterPro"/>
</dbReference>
<feature type="transmembrane region" description="Helical" evidence="6">
    <location>
        <begin position="176"/>
        <end position="199"/>
    </location>
</feature>
<feature type="transmembrane region" description="Helical" evidence="6">
    <location>
        <begin position="441"/>
        <end position="468"/>
    </location>
</feature>
<feature type="transmembrane region" description="Helical" evidence="6">
    <location>
        <begin position="307"/>
        <end position="326"/>
    </location>
</feature>
<dbReference type="InterPro" id="IPR006153">
    <property type="entry name" value="Cation/H_exchanger_TM"/>
</dbReference>
<dbReference type="InterPro" id="IPR038770">
    <property type="entry name" value="Na+/solute_symporter_sf"/>
</dbReference>
<feature type="transmembrane region" description="Helical" evidence="6">
    <location>
        <begin position="253"/>
        <end position="272"/>
    </location>
</feature>
<comment type="similarity">
    <text evidence="2">Belongs to the monovalent cation:proton antiporter 1 (CPA1) transporter (TC 2.A.36) family.</text>
</comment>
<protein>
    <submittedName>
        <fullName evidence="8">Sodium/hydrogen exchanger 9B1</fullName>
    </submittedName>
</protein>
<evidence type="ECO:0000256" key="6">
    <source>
        <dbReference type="SAM" id="Phobius"/>
    </source>
</evidence>
<evidence type="ECO:0000313" key="9">
    <source>
        <dbReference type="Proteomes" id="UP000499080"/>
    </source>
</evidence>
<evidence type="ECO:0000256" key="1">
    <source>
        <dbReference type="ARBA" id="ARBA00004141"/>
    </source>
</evidence>
<feature type="transmembrane region" description="Helical" evidence="6">
    <location>
        <begin position="211"/>
        <end position="233"/>
    </location>
</feature>
<comment type="caution">
    <text evidence="8">The sequence shown here is derived from an EMBL/GenBank/DDBJ whole genome shotgun (WGS) entry which is preliminary data.</text>
</comment>
<evidence type="ECO:0000313" key="8">
    <source>
        <dbReference type="EMBL" id="GBN34253.1"/>
    </source>
</evidence>
<name>A0A4Y2N5P3_ARAVE</name>
<dbReference type="OrthoDB" id="423807at2759"/>
<feature type="transmembrane region" description="Helical" evidence="6">
    <location>
        <begin position="284"/>
        <end position="301"/>
    </location>
</feature>
<evidence type="ECO:0000256" key="4">
    <source>
        <dbReference type="ARBA" id="ARBA00022989"/>
    </source>
</evidence>
<sequence length="492" mass="52984">MELESYTDENHSKNLGNDHHSSRKFYNLLPSKRKAVLTATQTVVLVFLYASLYGILGDDALPGSEIFALLLLSVSAHIVGKLVSLIKLPPLIGMLIVGFLFRNLPFIPYYQNISILWATTLRAAAFVVILLKAGLGLDAEKLKSLKLIVFQLAFSPCIVETIVLGISSHFLLNLPWAWAIMLGFVISAVSPAVVVPGLLSLQERSFGIRKGIPTLVIAAASVDDILAITGFTIMLSISLSAGDSLWVTVLKGLLEPIGGLLYGVLFGSLFWLIPSSQSSSSTQAFYHVVLLCLGGFAGMFLSKRLGVAGLGPMACLVLAFVASLGWKKDPQHLEQIERIIGVMWIILQPFLFNLIGAEVSVRNLQSNLGNTVLALLIGFTFRIITAAFASYGGGFNVKERLFIAIAWFPKATVQAAVGPQALDYVLSNNMGKELEDQAQKILTGAVLSIIMTAPIGAALIALLGPLLLSQDKPKEKDASEMDGDSAKNECRI</sequence>
<accession>A0A4Y2N5P3</accession>
<dbReference type="GO" id="GO:1902600">
    <property type="term" value="P:proton transmembrane transport"/>
    <property type="evidence" value="ECO:0007669"/>
    <property type="project" value="InterPro"/>
</dbReference>
<evidence type="ECO:0000256" key="5">
    <source>
        <dbReference type="ARBA" id="ARBA00023136"/>
    </source>
</evidence>
<organism evidence="8 9">
    <name type="scientific">Araneus ventricosus</name>
    <name type="common">Orbweaver spider</name>
    <name type="synonym">Epeira ventricosa</name>
    <dbReference type="NCBI Taxonomy" id="182803"/>
    <lineage>
        <taxon>Eukaryota</taxon>
        <taxon>Metazoa</taxon>
        <taxon>Ecdysozoa</taxon>
        <taxon>Arthropoda</taxon>
        <taxon>Chelicerata</taxon>
        <taxon>Arachnida</taxon>
        <taxon>Araneae</taxon>
        <taxon>Araneomorphae</taxon>
        <taxon>Entelegynae</taxon>
        <taxon>Araneoidea</taxon>
        <taxon>Araneidae</taxon>
        <taxon>Araneus</taxon>
    </lineage>
</organism>
<evidence type="ECO:0000256" key="2">
    <source>
        <dbReference type="ARBA" id="ARBA00007367"/>
    </source>
</evidence>
<keyword evidence="3 6" id="KW-0812">Transmembrane</keyword>
<keyword evidence="9" id="KW-1185">Reference proteome</keyword>